<protein>
    <submittedName>
        <fullName evidence="2">DUF2934 family protein</fullName>
    </submittedName>
</protein>
<gene>
    <name evidence="2" type="ORF">DES41_113128</name>
</gene>
<evidence type="ECO:0000256" key="1">
    <source>
        <dbReference type="SAM" id="MobiDB-lite"/>
    </source>
</evidence>
<comment type="caution">
    <text evidence="2">The sequence shown here is derived from an EMBL/GenBank/DDBJ whole genome shotgun (WGS) entry which is preliminary data.</text>
</comment>
<dbReference type="OrthoDB" id="677812at28216"/>
<feature type="compositionally biased region" description="Low complexity" evidence="1">
    <location>
        <begin position="27"/>
        <end position="44"/>
    </location>
</feature>
<dbReference type="Pfam" id="PF11154">
    <property type="entry name" value="DUF2934"/>
    <property type="match status" value="1"/>
</dbReference>
<reference evidence="2 3" key="1">
    <citation type="submission" date="2018-07" db="EMBL/GenBank/DDBJ databases">
        <title>Genomic Encyclopedia of Type Strains, Phase IV (KMG-IV): sequencing the most valuable type-strain genomes for metagenomic binning, comparative biology and taxonomic classification.</title>
        <authorList>
            <person name="Goeker M."/>
        </authorList>
    </citation>
    <scope>NUCLEOTIDE SEQUENCE [LARGE SCALE GENOMIC DNA]</scope>
    <source>
        <strain evidence="2 3">DSM 21634</strain>
    </source>
</reference>
<evidence type="ECO:0000313" key="2">
    <source>
        <dbReference type="EMBL" id="RCW65204.1"/>
    </source>
</evidence>
<dbReference type="RefSeq" id="WP_114471990.1">
    <property type="nucleotide sequence ID" value="NZ_QPJK01000013.1"/>
</dbReference>
<organism evidence="2 3">
    <name type="scientific">Pseudorhodoferax soli</name>
    <dbReference type="NCBI Taxonomy" id="545864"/>
    <lineage>
        <taxon>Bacteria</taxon>
        <taxon>Pseudomonadati</taxon>
        <taxon>Pseudomonadota</taxon>
        <taxon>Betaproteobacteria</taxon>
        <taxon>Burkholderiales</taxon>
        <taxon>Comamonadaceae</taxon>
    </lineage>
</organism>
<sequence length="191" mass="19555">MKKPSKPQPSHAPQPLGPGDLTPAPAPGAGQPARRAPADAPTTAYEYPAGERGAPAAQHERMQREALSGPSRDDAARGQPRRSPTALPANEPHGDAMPTSNPSPTPADLQDAPATLPDGPNVAPSLHEHEAAQGQTGDGAGASDGQADGREERVRAAAYALAAERGFAPGREVDDWLQAERQIDGGGNSAP</sequence>
<accession>A0A368XGR2</accession>
<dbReference type="Proteomes" id="UP000252884">
    <property type="component" value="Unassembled WGS sequence"/>
</dbReference>
<dbReference type="EMBL" id="QPJK01000013">
    <property type="protein sequence ID" value="RCW65204.1"/>
    <property type="molecule type" value="Genomic_DNA"/>
</dbReference>
<feature type="compositionally biased region" description="Pro residues" evidence="1">
    <location>
        <begin position="1"/>
        <end position="16"/>
    </location>
</feature>
<dbReference type="InterPro" id="IPR021327">
    <property type="entry name" value="DUF2934"/>
</dbReference>
<proteinExistence type="predicted"/>
<dbReference type="AlphaFoldDB" id="A0A368XGR2"/>
<name>A0A368XGR2_9BURK</name>
<feature type="region of interest" description="Disordered" evidence="1">
    <location>
        <begin position="1"/>
        <end position="153"/>
    </location>
</feature>
<keyword evidence="3" id="KW-1185">Reference proteome</keyword>
<evidence type="ECO:0000313" key="3">
    <source>
        <dbReference type="Proteomes" id="UP000252884"/>
    </source>
</evidence>